<name>A0A6M1RJY2_9GAMM</name>
<proteinExistence type="predicted"/>
<dbReference type="AlphaFoldDB" id="A0A6M1RJY2"/>
<gene>
    <name evidence="1" type="ORF">G5S52_09435</name>
</gene>
<sequence length="334" mass="37965">MAIYKFYNIQLLPVNTKNYHEVGIEGYCELFVAVDELISKVRQNGEKLSSIASKMRGDMYFAPFSVNIENFPSEDKNKPNKFVRGHFLKFDDVNELVDTESGELEYRSHGNTSSKRFSLEFVFDPARHIMAIHDTRGLPSKNPLIEALMDLLDGHATRLFPKHNLEIEELTAADSVQKFFEEPKKGISSYSGRVTFSNSDDYDSLINDALLPEAKQTEQELKDMSVGKWETKYKSFKDSLMSDLPRMAKIQMMLATLYGNAEARYIAEDGAKKHYHMEDHPVRESLPPQPDGALNHSLGILGLIPIAKERTRVSKEILTQNKSMLESNDNSSTQ</sequence>
<accession>A0A6M1RJY2</accession>
<comment type="caution">
    <text evidence="1">The sequence shown here is derived from an EMBL/GenBank/DDBJ whole genome shotgun (WGS) entry which is preliminary data.</text>
</comment>
<reference evidence="1 2" key="1">
    <citation type="submission" date="2020-02" db="EMBL/GenBank/DDBJ databases">
        <title>The draft genome of Grimontia sedimenta sp. nov., isolated from benthic sediments near coral reefs south of Kuwait.</title>
        <authorList>
            <person name="Mahmoud H.M."/>
            <person name="Jose L."/>
            <person name="Eapen S."/>
        </authorList>
    </citation>
    <scope>NUCLEOTIDE SEQUENCE [LARGE SCALE GENOMIC DNA]</scope>
    <source>
        <strain evidence="1 2">S25</strain>
    </source>
</reference>
<evidence type="ECO:0000313" key="1">
    <source>
        <dbReference type="EMBL" id="NGN97869.1"/>
    </source>
</evidence>
<protein>
    <submittedName>
        <fullName evidence="1">DUF4747 family protein</fullName>
    </submittedName>
</protein>
<dbReference type="InterPro" id="IPR031832">
    <property type="entry name" value="DUF4747"/>
</dbReference>
<dbReference type="Pfam" id="PF15931">
    <property type="entry name" value="DUF4747"/>
    <property type="match status" value="1"/>
</dbReference>
<dbReference type="RefSeq" id="WP_165013014.1">
    <property type="nucleotide sequence ID" value="NZ_JAALDL010000005.1"/>
</dbReference>
<dbReference type="Proteomes" id="UP000473008">
    <property type="component" value="Unassembled WGS sequence"/>
</dbReference>
<dbReference type="EMBL" id="JAALDL010000005">
    <property type="protein sequence ID" value="NGN97869.1"/>
    <property type="molecule type" value="Genomic_DNA"/>
</dbReference>
<keyword evidence="2" id="KW-1185">Reference proteome</keyword>
<evidence type="ECO:0000313" key="2">
    <source>
        <dbReference type="Proteomes" id="UP000473008"/>
    </source>
</evidence>
<organism evidence="1 2">
    <name type="scientific">Grimontia sedimenti</name>
    <dbReference type="NCBI Taxonomy" id="2711294"/>
    <lineage>
        <taxon>Bacteria</taxon>
        <taxon>Pseudomonadati</taxon>
        <taxon>Pseudomonadota</taxon>
        <taxon>Gammaproteobacteria</taxon>
        <taxon>Vibrionales</taxon>
        <taxon>Vibrionaceae</taxon>
        <taxon>Grimontia</taxon>
    </lineage>
</organism>